<dbReference type="SUPFAM" id="SSF49354">
    <property type="entry name" value="PapD-like"/>
    <property type="match status" value="1"/>
</dbReference>
<evidence type="ECO:0000256" key="9">
    <source>
        <dbReference type="SAM" id="Phobius"/>
    </source>
</evidence>
<sequence length="254" mass="28445">MASKDQALLLDPPGELRFKGPFLDVVTADLKLTNPTDKRVCFKVKTTAPKRYCVRPNSGILEPQKSIAVAVMLQPFDYDPNEKNKHKFMVQSMYAPDIIGDSQENLWKDAPPESLMDTKLKCVFEVPDGQQQRISPEATRSLESVPIYSDSIFDDSSRKVESPKKPSSASSDDVRKVQLDLKRIQAEISSLKAENNQLKGERMRLRDVAMKDTVMSTPSHHVRAASHVKVHTFPPVVYIIAAILIGLIIGKFLL</sequence>
<name>A0A0B6ZV22_9EUPU</name>
<dbReference type="PROSITE" id="PS50202">
    <property type="entry name" value="MSP"/>
    <property type="match status" value="1"/>
</dbReference>
<feature type="region of interest" description="Disordered" evidence="8">
    <location>
        <begin position="155"/>
        <end position="174"/>
    </location>
</feature>
<evidence type="ECO:0000256" key="7">
    <source>
        <dbReference type="SAM" id="Coils"/>
    </source>
</evidence>
<dbReference type="EMBL" id="HACG01025347">
    <property type="protein sequence ID" value="CEK72212.1"/>
    <property type="molecule type" value="Transcribed_RNA"/>
</dbReference>
<dbReference type="Pfam" id="PF00635">
    <property type="entry name" value="Motile_Sperm"/>
    <property type="match status" value="1"/>
</dbReference>
<dbReference type="PIRSF" id="PIRSF019693">
    <property type="entry name" value="VAMP-associated"/>
    <property type="match status" value="1"/>
</dbReference>
<comment type="similarity">
    <text evidence="2">Belongs to the VAMP-associated protein (VAP) (TC 9.B.17) family.</text>
</comment>
<feature type="transmembrane region" description="Helical" evidence="9">
    <location>
        <begin position="236"/>
        <end position="253"/>
    </location>
</feature>
<evidence type="ECO:0000256" key="5">
    <source>
        <dbReference type="ARBA" id="ARBA00023054"/>
    </source>
</evidence>
<dbReference type="PANTHER" id="PTHR10809:SF6">
    <property type="entry name" value="AT11025P-RELATED"/>
    <property type="match status" value="1"/>
</dbReference>
<dbReference type="GO" id="GO:0005886">
    <property type="term" value="C:plasma membrane"/>
    <property type="evidence" value="ECO:0007669"/>
    <property type="project" value="TreeGrafter"/>
</dbReference>
<dbReference type="InterPro" id="IPR000535">
    <property type="entry name" value="MSP_dom"/>
</dbReference>
<keyword evidence="5 7" id="KW-0175">Coiled coil</keyword>
<feature type="domain" description="MSP" evidence="10">
    <location>
        <begin position="7"/>
        <end position="125"/>
    </location>
</feature>
<gene>
    <name evidence="11" type="primary">ORF81477</name>
</gene>
<proteinExistence type="inferred from homology"/>
<dbReference type="GO" id="GO:0005789">
    <property type="term" value="C:endoplasmic reticulum membrane"/>
    <property type="evidence" value="ECO:0007669"/>
    <property type="project" value="InterPro"/>
</dbReference>
<dbReference type="GO" id="GO:0061817">
    <property type="term" value="P:endoplasmic reticulum-plasma membrane tethering"/>
    <property type="evidence" value="ECO:0007669"/>
    <property type="project" value="TreeGrafter"/>
</dbReference>
<reference evidence="11" key="1">
    <citation type="submission" date="2014-12" db="EMBL/GenBank/DDBJ databases">
        <title>Insight into the proteome of Arion vulgaris.</title>
        <authorList>
            <person name="Aradska J."/>
            <person name="Bulat T."/>
            <person name="Smidak R."/>
            <person name="Sarate P."/>
            <person name="Gangsoo J."/>
            <person name="Sialana F."/>
            <person name="Bilban M."/>
            <person name="Lubec G."/>
        </authorList>
    </citation>
    <scope>NUCLEOTIDE SEQUENCE</scope>
    <source>
        <tissue evidence="11">Skin</tissue>
    </source>
</reference>
<dbReference type="InterPro" id="IPR016763">
    <property type="entry name" value="VAP"/>
</dbReference>
<dbReference type="InterPro" id="IPR008962">
    <property type="entry name" value="PapD-like_sf"/>
</dbReference>
<evidence type="ECO:0000313" key="11">
    <source>
        <dbReference type="EMBL" id="CEK72212.1"/>
    </source>
</evidence>
<evidence type="ECO:0000256" key="4">
    <source>
        <dbReference type="ARBA" id="ARBA00022989"/>
    </source>
</evidence>
<evidence type="ECO:0000256" key="1">
    <source>
        <dbReference type="ARBA" id="ARBA00004211"/>
    </source>
</evidence>
<keyword evidence="6 9" id="KW-0472">Membrane</keyword>
<evidence type="ECO:0000256" key="2">
    <source>
        <dbReference type="ARBA" id="ARBA00008932"/>
    </source>
</evidence>
<evidence type="ECO:0000256" key="8">
    <source>
        <dbReference type="SAM" id="MobiDB-lite"/>
    </source>
</evidence>
<dbReference type="InterPro" id="IPR013783">
    <property type="entry name" value="Ig-like_fold"/>
</dbReference>
<dbReference type="AlphaFoldDB" id="A0A0B6ZV22"/>
<evidence type="ECO:0000256" key="3">
    <source>
        <dbReference type="ARBA" id="ARBA00022692"/>
    </source>
</evidence>
<dbReference type="PANTHER" id="PTHR10809">
    <property type="entry name" value="VESICLE-ASSOCIATED MEMBRANE PROTEIN-ASSOCIATED PROTEIN"/>
    <property type="match status" value="1"/>
</dbReference>
<dbReference type="FunFam" id="2.60.40.10:FF:000334">
    <property type="entry name" value="vesicle-associated membrane protein-associated protein A isoform X1"/>
    <property type="match status" value="1"/>
</dbReference>
<keyword evidence="4 9" id="KW-1133">Transmembrane helix</keyword>
<dbReference type="GO" id="GO:0033149">
    <property type="term" value="F:FFAT motif binding"/>
    <property type="evidence" value="ECO:0007669"/>
    <property type="project" value="TreeGrafter"/>
</dbReference>
<evidence type="ECO:0000256" key="6">
    <source>
        <dbReference type="ARBA" id="ARBA00023136"/>
    </source>
</evidence>
<feature type="compositionally biased region" description="Basic and acidic residues" evidence="8">
    <location>
        <begin position="155"/>
        <end position="164"/>
    </location>
</feature>
<feature type="coiled-coil region" evidence="7">
    <location>
        <begin position="174"/>
        <end position="208"/>
    </location>
</feature>
<dbReference type="Gene3D" id="2.60.40.10">
    <property type="entry name" value="Immunoglobulins"/>
    <property type="match status" value="1"/>
</dbReference>
<evidence type="ECO:0000259" key="10">
    <source>
        <dbReference type="PROSITE" id="PS50202"/>
    </source>
</evidence>
<organism evidence="11">
    <name type="scientific">Arion vulgaris</name>
    <dbReference type="NCBI Taxonomy" id="1028688"/>
    <lineage>
        <taxon>Eukaryota</taxon>
        <taxon>Metazoa</taxon>
        <taxon>Spiralia</taxon>
        <taxon>Lophotrochozoa</taxon>
        <taxon>Mollusca</taxon>
        <taxon>Gastropoda</taxon>
        <taxon>Heterobranchia</taxon>
        <taxon>Euthyneura</taxon>
        <taxon>Panpulmonata</taxon>
        <taxon>Eupulmonata</taxon>
        <taxon>Stylommatophora</taxon>
        <taxon>Helicina</taxon>
        <taxon>Arionoidea</taxon>
        <taxon>Arionidae</taxon>
        <taxon>Arion</taxon>
    </lineage>
</organism>
<keyword evidence="3 9" id="KW-0812">Transmembrane</keyword>
<accession>A0A0B6ZV22</accession>
<protein>
    <recommendedName>
        <fullName evidence="10">MSP domain-containing protein</fullName>
    </recommendedName>
</protein>
<dbReference type="GO" id="GO:0090158">
    <property type="term" value="P:endoplasmic reticulum membrane organization"/>
    <property type="evidence" value="ECO:0007669"/>
    <property type="project" value="TreeGrafter"/>
</dbReference>
<comment type="subcellular location">
    <subcellularLocation>
        <location evidence="1">Membrane</location>
        <topology evidence="1">Single-pass type IV membrane protein</topology>
    </subcellularLocation>
</comment>